<evidence type="ECO:0000256" key="6">
    <source>
        <dbReference type="ARBA" id="ARBA00022900"/>
    </source>
</evidence>
<dbReference type="RefSeq" id="WP_026419112.1">
    <property type="nucleotide sequence ID" value="NZ_AUBJ02000001.1"/>
</dbReference>
<keyword evidence="7" id="KW-1015">Disulfide bond</keyword>
<keyword evidence="5 8" id="KW-0646">Protease inhibitor</keyword>
<evidence type="ECO:0000256" key="3">
    <source>
        <dbReference type="ARBA" id="ARBA00011738"/>
    </source>
</evidence>
<evidence type="ECO:0000256" key="8">
    <source>
        <dbReference type="RuleBase" id="RU003471"/>
    </source>
</evidence>
<dbReference type="Proteomes" id="UP000791080">
    <property type="component" value="Unassembled WGS sequence"/>
</dbReference>
<comment type="subunit">
    <text evidence="3">Homodimer.</text>
</comment>
<comment type="caution">
    <text evidence="11">The sequence shown here is derived from an EMBL/GenBank/DDBJ whole genome shotgun (WGS) entry which is preliminary data.</text>
</comment>
<evidence type="ECO:0000256" key="1">
    <source>
        <dbReference type="ARBA" id="ARBA00004613"/>
    </source>
</evidence>
<protein>
    <submittedName>
        <fullName evidence="11">Subtilisin inhibitor-like</fullName>
    </submittedName>
</protein>
<dbReference type="SUPFAM" id="SSF55399">
    <property type="entry name" value="Subtilisin inhibitor"/>
    <property type="match status" value="1"/>
</dbReference>
<name>A0ABT1JMN8_ACTCY</name>
<dbReference type="InterPro" id="IPR020054">
    <property type="entry name" value="Prot_inh_SSI_I16_CS"/>
</dbReference>
<dbReference type="PRINTS" id="PR00294">
    <property type="entry name" value="SSBTLNINHBTR"/>
</dbReference>
<dbReference type="EMBL" id="AUBJ02000001">
    <property type="protein sequence ID" value="MCP2333777.1"/>
    <property type="molecule type" value="Genomic_DNA"/>
</dbReference>
<keyword evidence="12" id="KW-1185">Reference proteome</keyword>
<dbReference type="InterPro" id="IPR023549">
    <property type="entry name" value="Subtilisin_inhibitor"/>
</dbReference>
<feature type="signal peptide" evidence="9">
    <location>
        <begin position="1"/>
        <end position="24"/>
    </location>
</feature>
<proteinExistence type="inferred from homology"/>
<dbReference type="Pfam" id="PF00720">
    <property type="entry name" value="SSI"/>
    <property type="match status" value="1"/>
</dbReference>
<evidence type="ECO:0000256" key="4">
    <source>
        <dbReference type="ARBA" id="ARBA00022525"/>
    </source>
</evidence>
<accession>A0ABT1JMN8</accession>
<dbReference type="InterPro" id="IPR036819">
    <property type="entry name" value="Subtilisin_inhibitor-like_sf"/>
</dbReference>
<reference evidence="11 12" key="1">
    <citation type="submission" date="2022-06" db="EMBL/GenBank/DDBJ databases">
        <title>Genomic Encyclopedia of Type Strains, Phase I: the one thousand microbial genomes (KMG-I) project.</title>
        <authorList>
            <person name="Kyrpides N."/>
        </authorList>
    </citation>
    <scope>NUCLEOTIDE SEQUENCE [LARGE SCALE GENOMIC DNA]</scope>
    <source>
        <strain evidence="11 12">DSM 43889</strain>
    </source>
</reference>
<keyword evidence="4" id="KW-0964">Secreted</keyword>
<keyword evidence="6 8" id="KW-0722">Serine protease inhibitor</keyword>
<organism evidence="11 12">
    <name type="scientific">Actinoalloteichus caeruleus DSM 43889</name>
    <dbReference type="NCBI Taxonomy" id="1120930"/>
    <lineage>
        <taxon>Bacteria</taxon>
        <taxon>Bacillati</taxon>
        <taxon>Actinomycetota</taxon>
        <taxon>Actinomycetes</taxon>
        <taxon>Pseudonocardiales</taxon>
        <taxon>Pseudonocardiaceae</taxon>
        <taxon>Actinoalloteichus</taxon>
        <taxon>Actinoalloteichus cyanogriseus</taxon>
    </lineage>
</organism>
<evidence type="ECO:0000259" key="10">
    <source>
        <dbReference type="Pfam" id="PF00720"/>
    </source>
</evidence>
<feature type="chain" id="PRO_5046702788" evidence="9">
    <location>
        <begin position="25"/>
        <end position="141"/>
    </location>
</feature>
<evidence type="ECO:0000256" key="9">
    <source>
        <dbReference type="SAM" id="SignalP"/>
    </source>
</evidence>
<comment type="similarity">
    <text evidence="2 8">Belongs to the protease inhibitor I16 (SSI) family.</text>
</comment>
<gene>
    <name evidence="11" type="ORF">G443_004047</name>
</gene>
<evidence type="ECO:0000256" key="7">
    <source>
        <dbReference type="ARBA" id="ARBA00023157"/>
    </source>
</evidence>
<keyword evidence="9" id="KW-0732">Signal</keyword>
<evidence type="ECO:0000256" key="5">
    <source>
        <dbReference type="ARBA" id="ARBA00022690"/>
    </source>
</evidence>
<feature type="domain" description="Subtilisin inhibitor" evidence="10">
    <location>
        <begin position="37"/>
        <end position="127"/>
    </location>
</feature>
<sequence>MALHHLVVSSLLAGSALLGGAAPAAGSEPAASRPASTVLTLNVRPVTPAKADESPLGRTVLLTCDPDGGDHPNAEAACAELRDSGGDLEAIRGDGNALCTMIYQPVAVSARGTVAGVPVDYETEWSNSCTMAAGTGALFQF</sequence>
<dbReference type="Gene3D" id="3.30.350.10">
    <property type="entry name" value="Subtilisin inhibitor-like"/>
    <property type="match status" value="1"/>
</dbReference>
<dbReference type="PROSITE" id="PS00999">
    <property type="entry name" value="SSI"/>
    <property type="match status" value="1"/>
</dbReference>
<dbReference type="InterPro" id="IPR000691">
    <property type="entry name" value="Prot_inh_I16_SSI"/>
</dbReference>
<evidence type="ECO:0000256" key="2">
    <source>
        <dbReference type="ARBA" id="ARBA00010472"/>
    </source>
</evidence>
<evidence type="ECO:0000313" key="11">
    <source>
        <dbReference type="EMBL" id="MCP2333777.1"/>
    </source>
</evidence>
<comment type="subcellular location">
    <subcellularLocation>
        <location evidence="1">Secreted</location>
    </subcellularLocation>
</comment>
<evidence type="ECO:0000313" key="12">
    <source>
        <dbReference type="Proteomes" id="UP000791080"/>
    </source>
</evidence>